<dbReference type="GeneID" id="25906443"/>
<evidence type="ECO:0000313" key="3">
    <source>
        <dbReference type="Proteomes" id="UP000054560"/>
    </source>
</evidence>
<sequence length="106" mass="11277">MDVHRPTLSQIGGKRFEINSINCAVASDYLDVALAKADETGFEVAPMICGQITLGGDSGPDQRARPVAPTSQPLCAPLYSTQAWTTPNDQLPTSVANNMKQTSQAQ</sequence>
<protein>
    <submittedName>
        <fullName evidence="2">Uncharacterized protein</fullName>
    </submittedName>
</protein>
<gene>
    <name evidence="2" type="ORF">SARC_05939</name>
</gene>
<proteinExistence type="predicted"/>
<dbReference type="Proteomes" id="UP000054560">
    <property type="component" value="Unassembled WGS sequence"/>
</dbReference>
<organism evidence="2 3">
    <name type="scientific">Sphaeroforma arctica JP610</name>
    <dbReference type="NCBI Taxonomy" id="667725"/>
    <lineage>
        <taxon>Eukaryota</taxon>
        <taxon>Ichthyosporea</taxon>
        <taxon>Ichthyophonida</taxon>
        <taxon>Sphaeroforma</taxon>
    </lineage>
</organism>
<name>A0A0L0FY46_9EUKA</name>
<keyword evidence="3" id="KW-1185">Reference proteome</keyword>
<dbReference type="RefSeq" id="XP_014155657.1">
    <property type="nucleotide sequence ID" value="XM_014300182.1"/>
</dbReference>
<accession>A0A0L0FY46</accession>
<dbReference type="AlphaFoldDB" id="A0A0L0FY46"/>
<dbReference type="EMBL" id="KQ242000">
    <property type="protein sequence ID" value="KNC81755.1"/>
    <property type="molecule type" value="Genomic_DNA"/>
</dbReference>
<evidence type="ECO:0000256" key="1">
    <source>
        <dbReference type="SAM" id="MobiDB-lite"/>
    </source>
</evidence>
<reference evidence="2 3" key="1">
    <citation type="submission" date="2011-02" db="EMBL/GenBank/DDBJ databases">
        <title>The Genome Sequence of Sphaeroforma arctica JP610.</title>
        <authorList>
            <consortium name="The Broad Institute Genome Sequencing Platform"/>
            <person name="Russ C."/>
            <person name="Cuomo C."/>
            <person name="Young S.K."/>
            <person name="Zeng Q."/>
            <person name="Gargeya S."/>
            <person name="Alvarado L."/>
            <person name="Berlin A."/>
            <person name="Chapman S.B."/>
            <person name="Chen Z."/>
            <person name="Freedman E."/>
            <person name="Gellesch M."/>
            <person name="Goldberg J."/>
            <person name="Griggs A."/>
            <person name="Gujja S."/>
            <person name="Heilman E."/>
            <person name="Heiman D."/>
            <person name="Howarth C."/>
            <person name="Mehta T."/>
            <person name="Neiman D."/>
            <person name="Pearson M."/>
            <person name="Roberts A."/>
            <person name="Saif S."/>
            <person name="Shea T."/>
            <person name="Shenoy N."/>
            <person name="Sisk P."/>
            <person name="Stolte C."/>
            <person name="Sykes S."/>
            <person name="White J."/>
            <person name="Yandava C."/>
            <person name="Burger G."/>
            <person name="Gray M.W."/>
            <person name="Holland P.W.H."/>
            <person name="King N."/>
            <person name="Lang F.B.F."/>
            <person name="Roger A.J."/>
            <person name="Ruiz-Trillo I."/>
            <person name="Haas B."/>
            <person name="Nusbaum C."/>
            <person name="Birren B."/>
        </authorList>
    </citation>
    <scope>NUCLEOTIDE SEQUENCE [LARGE SCALE GENOMIC DNA]</scope>
    <source>
        <strain evidence="2 3">JP610</strain>
    </source>
</reference>
<feature type="region of interest" description="Disordered" evidence="1">
    <location>
        <begin position="85"/>
        <end position="106"/>
    </location>
</feature>
<evidence type="ECO:0000313" key="2">
    <source>
        <dbReference type="EMBL" id="KNC81755.1"/>
    </source>
</evidence>